<name>A0A816LLD0_BRANA</name>
<dbReference type="AlphaFoldDB" id="A0A816LLD0"/>
<dbReference type="Proteomes" id="UP001295469">
    <property type="component" value="Chromosome C07"/>
</dbReference>
<accession>A0A816LLD0</accession>
<evidence type="ECO:0000313" key="1">
    <source>
        <dbReference type="EMBL" id="CAF1946210.1"/>
    </source>
</evidence>
<sequence>MYRDVSGWLVAKLGEFGVGLSEINANNDKLHHFHNELVEFKLLLEKAVDLFASARSYTARGSFAAGSTKS</sequence>
<dbReference type="EMBL" id="HG994371">
    <property type="protein sequence ID" value="CAF1946210.1"/>
    <property type="molecule type" value="Genomic_DNA"/>
</dbReference>
<organism evidence="1">
    <name type="scientific">Brassica napus</name>
    <name type="common">Rape</name>
    <dbReference type="NCBI Taxonomy" id="3708"/>
    <lineage>
        <taxon>Eukaryota</taxon>
        <taxon>Viridiplantae</taxon>
        <taxon>Streptophyta</taxon>
        <taxon>Embryophyta</taxon>
        <taxon>Tracheophyta</taxon>
        <taxon>Spermatophyta</taxon>
        <taxon>Magnoliopsida</taxon>
        <taxon>eudicotyledons</taxon>
        <taxon>Gunneridae</taxon>
        <taxon>Pentapetalae</taxon>
        <taxon>rosids</taxon>
        <taxon>malvids</taxon>
        <taxon>Brassicales</taxon>
        <taxon>Brassicaceae</taxon>
        <taxon>Brassiceae</taxon>
        <taxon>Brassica</taxon>
    </lineage>
</organism>
<reference evidence="1" key="1">
    <citation type="submission" date="2021-01" db="EMBL/GenBank/DDBJ databases">
        <authorList>
            <consortium name="Genoscope - CEA"/>
            <person name="William W."/>
        </authorList>
    </citation>
    <scope>NUCLEOTIDE SEQUENCE</scope>
</reference>
<proteinExistence type="predicted"/>
<gene>
    <name evidence="1" type="ORF">DARMORV10_C07P02030.1</name>
</gene>
<protein>
    <submittedName>
        <fullName evidence="1">(rape) hypothetical protein</fullName>
    </submittedName>
</protein>